<feature type="domain" description="Calponin-homology (CH)" evidence="4">
    <location>
        <begin position="117"/>
        <end position="220"/>
    </location>
</feature>
<dbReference type="InterPro" id="IPR001298">
    <property type="entry name" value="Filamin/ABP280_rpt"/>
</dbReference>
<dbReference type="InterPro" id="IPR036249">
    <property type="entry name" value="Thioredoxin-like_sf"/>
</dbReference>
<dbReference type="Gene3D" id="3.40.30.10">
    <property type="entry name" value="Glutaredoxin"/>
    <property type="match status" value="1"/>
</dbReference>
<accession>A0A7S3Z1G7</accession>
<dbReference type="PROSITE" id="PS50194">
    <property type="entry name" value="FILAMIN_REPEAT"/>
    <property type="match status" value="1"/>
</dbReference>
<feature type="domain" description="Calponin-homology (CH)" evidence="4">
    <location>
        <begin position="8"/>
        <end position="113"/>
    </location>
</feature>
<dbReference type="CDD" id="cd21184">
    <property type="entry name" value="CH_FLN-like_rpt2"/>
    <property type="match status" value="1"/>
</dbReference>
<dbReference type="Gene3D" id="2.60.40.10">
    <property type="entry name" value="Immunoglobulins"/>
    <property type="match status" value="1"/>
</dbReference>
<dbReference type="SUPFAM" id="SSF81296">
    <property type="entry name" value="E set domains"/>
    <property type="match status" value="1"/>
</dbReference>
<dbReference type="SMART" id="SM00557">
    <property type="entry name" value="IG_FLMN"/>
    <property type="match status" value="1"/>
</dbReference>
<dbReference type="InterPro" id="IPR013783">
    <property type="entry name" value="Ig-like_fold"/>
</dbReference>
<dbReference type="AlphaFoldDB" id="A0A7S3Z1G7"/>
<dbReference type="EMBL" id="HBIV01028579">
    <property type="protein sequence ID" value="CAE0668821.1"/>
    <property type="molecule type" value="Transcribed_RNA"/>
</dbReference>
<dbReference type="SMART" id="SM00033">
    <property type="entry name" value="CH"/>
    <property type="match status" value="2"/>
</dbReference>
<organism evidence="5">
    <name type="scientific">Lotharella globosa</name>
    <dbReference type="NCBI Taxonomy" id="91324"/>
    <lineage>
        <taxon>Eukaryota</taxon>
        <taxon>Sar</taxon>
        <taxon>Rhizaria</taxon>
        <taxon>Cercozoa</taxon>
        <taxon>Chlorarachniophyceae</taxon>
        <taxon>Lotharella</taxon>
    </lineage>
</organism>
<dbReference type="CDD" id="cd02066">
    <property type="entry name" value="GRX_family"/>
    <property type="match status" value="1"/>
</dbReference>
<evidence type="ECO:0000259" key="4">
    <source>
        <dbReference type="PROSITE" id="PS50021"/>
    </source>
</evidence>
<dbReference type="SUPFAM" id="SSF52833">
    <property type="entry name" value="Thioredoxin-like"/>
    <property type="match status" value="1"/>
</dbReference>
<dbReference type="InterPro" id="IPR014756">
    <property type="entry name" value="Ig_E-set"/>
</dbReference>
<protein>
    <recommendedName>
        <fullName evidence="4">Calponin-homology (CH) domain-containing protein</fullName>
    </recommendedName>
</protein>
<dbReference type="GO" id="GO:0051015">
    <property type="term" value="F:actin filament binding"/>
    <property type="evidence" value="ECO:0007669"/>
    <property type="project" value="InterPro"/>
</dbReference>
<dbReference type="InterPro" id="IPR001715">
    <property type="entry name" value="CH_dom"/>
</dbReference>
<dbReference type="SUPFAM" id="SSF47576">
    <property type="entry name" value="Calponin-homology domain, CH-domain"/>
    <property type="match status" value="1"/>
</dbReference>
<reference evidence="5" key="1">
    <citation type="submission" date="2021-01" db="EMBL/GenBank/DDBJ databases">
        <authorList>
            <person name="Corre E."/>
            <person name="Pelletier E."/>
            <person name="Niang G."/>
            <person name="Scheremetjew M."/>
            <person name="Finn R."/>
            <person name="Kale V."/>
            <person name="Holt S."/>
            <person name="Cochrane G."/>
            <person name="Meng A."/>
            <person name="Brown T."/>
            <person name="Cohen L."/>
        </authorList>
    </citation>
    <scope>NUCLEOTIDE SEQUENCE</scope>
    <source>
        <strain evidence="5">CCCM811</strain>
    </source>
</reference>
<evidence type="ECO:0000256" key="1">
    <source>
        <dbReference type="ARBA" id="ARBA00022737"/>
    </source>
</evidence>
<dbReference type="FunFam" id="1.10.418.10:FF:000006">
    <property type="entry name" value="Filamin-B isoform A"/>
    <property type="match status" value="1"/>
</dbReference>
<evidence type="ECO:0000256" key="3">
    <source>
        <dbReference type="PROSITE-ProRule" id="PRU00087"/>
    </source>
</evidence>
<dbReference type="PROSITE" id="PS50021">
    <property type="entry name" value="CH"/>
    <property type="match status" value="2"/>
</dbReference>
<dbReference type="InterPro" id="IPR001589">
    <property type="entry name" value="Actinin_actin-bd_CS"/>
</dbReference>
<evidence type="ECO:0000313" key="5">
    <source>
        <dbReference type="EMBL" id="CAE0668821.1"/>
    </source>
</evidence>
<dbReference type="PANTHER" id="PTHR38537">
    <property type="entry name" value="JITTERBUG, ISOFORM N"/>
    <property type="match status" value="1"/>
</dbReference>
<dbReference type="GO" id="GO:0030036">
    <property type="term" value="P:actin cytoskeleton organization"/>
    <property type="evidence" value="ECO:0007669"/>
    <property type="project" value="InterPro"/>
</dbReference>
<dbReference type="Pfam" id="PF00307">
    <property type="entry name" value="CH"/>
    <property type="match status" value="2"/>
</dbReference>
<dbReference type="PROSITE" id="PS00019">
    <property type="entry name" value="ACTININ_1"/>
    <property type="match status" value="1"/>
</dbReference>
<dbReference type="InterPro" id="IPR017868">
    <property type="entry name" value="Filamin/ABP280_repeat-like"/>
</dbReference>
<evidence type="ECO:0000256" key="2">
    <source>
        <dbReference type="ARBA" id="ARBA00023203"/>
    </source>
</evidence>
<gene>
    <name evidence="5" type="ORF">LGLO00237_LOCUS20448</name>
</gene>
<dbReference type="Gene3D" id="1.10.418.10">
    <property type="entry name" value="Calponin-like domain"/>
    <property type="match status" value="2"/>
</dbReference>
<sequence length="447" mass="50395">MPKVQWYDIQQNTFTRWVNDELKLRGKHIDDLKTDLKDGLMLIHLMEIISGKKVGKYNKHPVIIQQKMENLNIALAFMKAEGLKFVNVGSEDIVSGNLRIILGLVWTIILRYEINRNGGDNDLLKWIQSKIPEYNIKGFTKDWNDGRALNGLIHALRPDLCQDHKQLDGKKKLANATRGIDTAEKEMGVDKLILPEEMIHKKVDKMAMMTYLAQFRNLKPMDPAYRVKAYGRGLHQGIKDTNAVFYVEKPTDISSNVKVVVTGPDGTELKCEEKKAESSPAGYSKSACSYVPNKPGTYKVSVTLDGKHVPGSVFTVVIEEDLSIGGEGKVLCFFSTTSGSQKQRSDINNTKSMLQAKKVHLRKDFVPWIPVDLMDRPDREAVFQKAGTRTLPIVIIDDKYLGDYDTLLKLEEQGKLDGYLKMDQQVLLTEEEHKARLKTFSAAGAAL</sequence>
<dbReference type="InterPro" id="IPR044801">
    <property type="entry name" value="Filamin"/>
</dbReference>
<dbReference type="Pfam" id="PF00630">
    <property type="entry name" value="Filamin"/>
    <property type="match status" value="1"/>
</dbReference>
<proteinExistence type="predicted"/>
<keyword evidence="1" id="KW-0677">Repeat</keyword>
<dbReference type="PANTHER" id="PTHR38537:SF16">
    <property type="entry name" value="CALPONIN-HOMOLOGY (CH) DOMAIN-CONTAINING PROTEIN"/>
    <property type="match status" value="1"/>
</dbReference>
<keyword evidence="2" id="KW-0009">Actin-binding</keyword>
<feature type="repeat" description="Filamin" evidence="3">
    <location>
        <begin position="219"/>
        <end position="318"/>
    </location>
</feature>
<dbReference type="PROSITE" id="PS51354">
    <property type="entry name" value="GLUTAREDOXIN_2"/>
    <property type="match status" value="1"/>
</dbReference>
<dbReference type="InterPro" id="IPR036872">
    <property type="entry name" value="CH_dom_sf"/>
</dbReference>
<name>A0A7S3Z1G7_9EUKA</name>